<dbReference type="InterPro" id="IPR024960">
    <property type="entry name" value="PEMT/MFAP"/>
</dbReference>
<comment type="subcellular location">
    <subcellularLocation>
        <location evidence="1 15">Endoplasmic reticulum membrane</location>
        <topology evidence="1 15">Multi-pass membrane protein</topology>
    </subcellularLocation>
</comment>
<evidence type="ECO:0000256" key="6">
    <source>
        <dbReference type="ARBA" id="ARBA00022679"/>
    </source>
</evidence>
<dbReference type="EC" id="2.1.1.71" evidence="15"/>
<keyword evidence="8 15" id="KW-0812">Transmembrane</keyword>
<evidence type="ECO:0000256" key="13">
    <source>
        <dbReference type="ARBA" id="ARBA00023209"/>
    </source>
</evidence>
<proteinExistence type="evidence at transcript level"/>
<feature type="transmembrane region" description="Helical" evidence="16">
    <location>
        <begin position="43"/>
        <end position="66"/>
    </location>
</feature>
<feature type="binding site" evidence="15">
    <location>
        <begin position="76"/>
        <end position="78"/>
    </location>
    <ligand>
        <name>S-adenosyl-L-methionine</name>
        <dbReference type="ChEBI" id="CHEBI:59789"/>
    </ligand>
</feature>
<keyword evidence="12 15" id="KW-0472">Membrane</keyword>
<evidence type="ECO:0000256" key="5">
    <source>
        <dbReference type="ARBA" id="ARBA00022603"/>
    </source>
</evidence>
<evidence type="ECO:0000256" key="4">
    <source>
        <dbReference type="ARBA" id="ARBA00022516"/>
    </source>
</evidence>
<dbReference type="GO" id="GO:0000773">
    <property type="term" value="F:phosphatidyl-N-methylethanolamine N-methyltransferase activity"/>
    <property type="evidence" value="ECO:0007669"/>
    <property type="project" value="UniProtKB-UniRule"/>
</dbReference>
<comment type="pathway">
    <text evidence="3">Lipid metabolism.</text>
</comment>
<organism evidence="17">
    <name type="scientific">Picea sitchensis</name>
    <name type="common">Sitka spruce</name>
    <name type="synonym">Pinus sitchensis</name>
    <dbReference type="NCBI Taxonomy" id="3332"/>
    <lineage>
        <taxon>Eukaryota</taxon>
        <taxon>Viridiplantae</taxon>
        <taxon>Streptophyta</taxon>
        <taxon>Embryophyta</taxon>
        <taxon>Tracheophyta</taxon>
        <taxon>Spermatophyta</taxon>
        <taxon>Pinopsida</taxon>
        <taxon>Pinidae</taxon>
        <taxon>Conifers I</taxon>
        <taxon>Pinales</taxon>
        <taxon>Pinaceae</taxon>
        <taxon>Picea</taxon>
    </lineage>
</organism>
<protein>
    <recommendedName>
        <fullName evidence="15">Phosphatidyl-N-methylethanolamine N-methyltransferase</fullName>
        <ecNumber evidence="15">2.1.1.71</ecNumber>
    </recommendedName>
    <alternativeName>
        <fullName evidence="15">Phospholipid methyltransferase</fullName>
        <shortName evidence="15">PLMT</shortName>
    </alternativeName>
</protein>
<evidence type="ECO:0000256" key="9">
    <source>
        <dbReference type="ARBA" id="ARBA00022824"/>
    </source>
</evidence>
<dbReference type="PANTHER" id="PTHR15458">
    <property type="entry name" value="PHOSPHATIDYLETHANOLAMINE N-METHYLTRANSFERASE"/>
    <property type="match status" value="1"/>
</dbReference>
<evidence type="ECO:0000313" key="17">
    <source>
        <dbReference type="EMBL" id="ADE77316.1"/>
    </source>
</evidence>
<evidence type="ECO:0000256" key="14">
    <source>
        <dbReference type="ARBA" id="ARBA00023264"/>
    </source>
</evidence>
<evidence type="ECO:0000256" key="3">
    <source>
        <dbReference type="ARBA" id="ARBA00005189"/>
    </source>
</evidence>
<feature type="topological domain" description="Cytoplasmic" evidence="15">
    <location>
        <begin position="154"/>
        <end position="165"/>
    </location>
</feature>
<dbReference type="GO" id="GO:0006656">
    <property type="term" value="P:phosphatidylcholine biosynthetic process"/>
    <property type="evidence" value="ECO:0007669"/>
    <property type="project" value="UniProtKB-UniRule"/>
</dbReference>
<keyword evidence="13 15" id="KW-0594">Phospholipid biosynthesis</keyword>
<evidence type="ECO:0000256" key="7">
    <source>
        <dbReference type="ARBA" id="ARBA00022691"/>
    </source>
</evidence>
<dbReference type="InterPro" id="IPR007318">
    <property type="entry name" value="Phopholipid_MeTrfase"/>
</dbReference>
<comment type="caution">
    <text evidence="15">Lacks conserved residue(s) required for the propagation of feature annotation.</text>
</comment>
<name>D5ACP7_PICSI</name>
<dbReference type="AlphaFoldDB" id="D5ACP7"/>
<evidence type="ECO:0000256" key="16">
    <source>
        <dbReference type="SAM" id="Phobius"/>
    </source>
</evidence>
<feature type="topological domain" description="Lumenal" evidence="15">
    <location>
        <begin position="1"/>
        <end position="2"/>
    </location>
</feature>
<evidence type="ECO:0000256" key="11">
    <source>
        <dbReference type="ARBA" id="ARBA00023098"/>
    </source>
</evidence>
<dbReference type="GO" id="GO:0004608">
    <property type="term" value="F:phosphatidylethanolamine N-methyltransferase activity"/>
    <property type="evidence" value="ECO:0007669"/>
    <property type="project" value="UniProtKB-UniRule"/>
</dbReference>
<feature type="transmembrane region" description="Helical" evidence="16">
    <location>
        <begin position="5"/>
        <end position="23"/>
    </location>
</feature>
<accession>D5ACP7</accession>
<keyword evidence="4 15" id="KW-0444">Lipid biosynthesis</keyword>
<dbReference type="UniPathway" id="UPA00753"/>
<keyword evidence="9 15" id="KW-0256">Endoplasmic reticulum</keyword>
<sequence length="165" mass="19150">MGVHCLLVCVAVILPFPFYYFLWTYPGRWVQWCGEGVNPSHRMALISHILKLTQILAVLTVAHFVWPPWYSLLLIIVGQYLNFKVYELLGETGTYYGVRFGNKVPWVTDFPFGYIRDPQYTGSILSLLGCLCWVPWQYVSLWIIGYFFMMMVESHEDSSTRAKGC</sequence>
<comment type="catalytic activity">
    <reaction evidence="15">
        <text>a 1,2-diacyl-sn-glycero-3-phospho-N-methylethanolamine + S-adenosyl-L-methionine = a 1,2-diacyl-sn-glycero-3-phospho-N,N-dimethylethanolamine + S-adenosyl-L-homocysteine + H(+)</text>
        <dbReference type="Rhea" id="RHEA:32735"/>
        <dbReference type="ChEBI" id="CHEBI:15378"/>
        <dbReference type="ChEBI" id="CHEBI:57856"/>
        <dbReference type="ChEBI" id="CHEBI:59789"/>
        <dbReference type="ChEBI" id="CHEBI:64572"/>
        <dbReference type="ChEBI" id="CHEBI:64573"/>
        <dbReference type="EC" id="2.1.1.71"/>
    </reaction>
</comment>
<keyword evidence="7 15" id="KW-0949">S-adenosyl-L-methionine</keyword>
<dbReference type="HAMAP" id="MF_03216">
    <property type="entry name" value="PLMT"/>
    <property type="match status" value="1"/>
</dbReference>
<evidence type="ECO:0000256" key="2">
    <source>
        <dbReference type="ARBA" id="ARBA00004969"/>
    </source>
</evidence>
<keyword evidence="6 15" id="KW-0808">Transferase</keyword>
<evidence type="ECO:0000256" key="1">
    <source>
        <dbReference type="ARBA" id="ARBA00004477"/>
    </source>
</evidence>
<dbReference type="Gene3D" id="1.20.120.1630">
    <property type="match status" value="1"/>
</dbReference>
<keyword evidence="14 15" id="KW-1208">Phospholipid metabolism</keyword>
<comment type="function">
    <text evidence="15">Catalyzes the second two steps of the methylation pathway of phosphatidylcholine biosynthesis, the SAM-dependent methylation of phosphatidylmonomethylethanolamine (PMME) to phosphatidyldimethylethanolamine (PDME) and of PDME to phosphatidylcholine (PC).</text>
</comment>
<dbReference type="EMBL" id="BT124035">
    <property type="protein sequence ID" value="ADE77316.1"/>
    <property type="molecule type" value="mRNA"/>
</dbReference>
<evidence type="ECO:0000256" key="15">
    <source>
        <dbReference type="HAMAP-Rule" id="MF_03216"/>
    </source>
</evidence>
<dbReference type="PROSITE" id="PS50244">
    <property type="entry name" value="S5A_REDUCTASE"/>
    <property type="match status" value="1"/>
</dbReference>
<dbReference type="PANTHER" id="PTHR15458:SF5">
    <property type="entry name" value="PHOSPHATIDYLETHANOLAMINE N-METHYLTRANSFERASE"/>
    <property type="match status" value="1"/>
</dbReference>
<evidence type="ECO:0000256" key="8">
    <source>
        <dbReference type="ARBA" id="ARBA00022692"/>
    </source>
</evidence>
<keyword evidence="11 15" id="KW-0443">Lipid metabolism</keyword>
<dbReference type="GO" id="GO:0032259">
    <property type="term" value="P:methylation"/>
    <property type="evidence" value="ECO:0007669"/>
    <property type="project" value="UniProtKB-KW"/>
</dbReference>
<reference evidence="17" key="1">
    <citation type="submission" date="2010-04" db="EMBL/GenBank/DDBJ databases">
        <authorList>
            <person name="Reid K.E."/>
            <person name="Liao N."/>
            <person name="Chan S."/>
            <person name="Docking R."/>
            <person name="Taylor G."/>
            <person name="Moore R."/>
            <person name="Mayo M."/>
            <person name="Munro S."/>
            <person name="King J."/>
            <person name="Yanchuk A."/>
            <person name="Holt R."/>
            <person name="Jones S."/>
            <person name="Marra M."/>
            <person name="Ritland C.E."/>
            <person name="Ritland K."/>
            <person name="Bohlmann J."/>
        </authorList>
    </citation>
    <scope>NUCLEOTIDE SEQUENCE</scope>
    <source>
        <tissue evidence="17">Bud</tissue>
    </source>
</reference>
<comment type="catalytic activity">
    <reaction evidence="15">
        <text>a 1,2-diacyl-sn-glycero-3-phospho-N,N-dimethylethanolamine + S-adenosyl-L-methionine = a 1,2-diacyl-sn-glycero-3-phosphocholine + S-adenosyl-L-homocysteine + H(+)</text>
        <dbReference type="Rhea" id="RHEA:32739"/>
        <dbReference type="ChEBI" id="CHEBI:15378"/>
        <dbReference type="ChEBI" id="CHEBI:57643"/>
        <dbReference type="ChEBI" id="CHEBI:57856"/>
        <dbReference type="ChEBI" id="CHEBI:59789"/>
        <dbReference type="ChEBI" id="CHEBI:64572"/>
    </reaction>
</comment>
<keyword evidence="5 15" id="KW-0489">Methyltransferase</keyword>
<dbReference type="Pfam" id="PF04191">
    <property type="entry name" value="PEMT"/>
    <property type="match status" value="1"/>
</dbReference>
<feature type="transmembrane region" description="Helical" evidence="16">
    <location>
        <begin position="124"/>
        <end position="149"/>
    </location>
</feature>
<evidence type="ECO:0000256" key="12">
    <source>
        <dbReference type="ARBA" id="ARBA00023136"/>
    </source>
</evidence>
<keyword evidence="10 15" id="KW-1133">Transmembrane helix</keyword>
<comment type="similarity">
    <text evidence="15">Belongs to the class VI-like SAM-binding methyltransferase superfamily. PEMT/PEM2 methyltransferase family.</text>
</comment>
<comment type="pathway">
    <text evidence="2 15">Phospholipid metabolism; phosphatidylcholine biosynthesis.</text>
</comment>
<evidence type="ECO:0000256" key="10">
    <source>
        <dbReference type="ARBA" id="ARBA00022989"/>
    </source>
</evidence>
<dbReference type="GO" id="GO:0005789">
    <property type="term" value="C:endoplasmic reticulum membrane"/>
    <property type="evidence" value="ECO:0007669"/>
    <property type="project" value="UniProtKB-SubCell"/>
</dbReference>